<comment type="caution">
    <text evidence="1">The sequence shown here is derived from an EMBL/GenBank/DDBJ whole genome shotgun (WGS) entry which is preliminary data.</text>
</comment>
<evidence type="ECO:0000313" key="1">
    <source>
        <dbReference type="EMBL" id="KAF7677986.1"/>
    </source>
</evidence>
<organism evidence="1 2">
    <name type="scientific">Astathelohania contejeani</name>
    <dbReference type="NCBI Taxonomy" id="164912"/>
    <lineage>
        <taxon>Eukaryota</taxon>
        <taxon>Fungi</taxon>
        <taxon>Fungi incertae sedis</taxon>
        <taxon>Microsporidia</taxon>
        <taxon>Astathelohaniidae</taxon>
        <taxon>Astathelohania</taxon>
    </lineage>
</organism>
<gene>
    <name evidence="1" type="ORF">TCON_2629</name>
</gene>
<accession>A0ABQ7HVG9</accession>
<protein>
    <submittedName>
        <fullName evidence="1">Uncharacterized protein</fullName>
    </submittedName>
</protein>
<evidence type="ECO:0000313" key="2">
    <source>
        <dbReference type="Proteomes" id="UP001516464"/>
    </source>
</evidence>
<reference evidence="1 2" key="1">
    <citation type="submission" date="2019-01" db="EMBL/GenBank/DDBJ databases">
        <title>Genomes sequencing and comparative genomics of infectious freshwater microsporidia, Cucumispora dikerogammari and Thelohania contejeani.</title>
        <authorList>
            <person name="Cormier A."/>
            <person name="Giraud I."/>
            <person name="Wattier R."/>
            <person name="Teixeira M."/>
            <person name="Grandjean F."/>
            <person name="Rigaud T."/>
            <person name="Cordaux R."/>
        </authorList>
    </citation>
    <scope>NUCLEOTIDE SEQUENCE [LARGE SCALE GENOMIC DNA]</scope>
    <source>
        <strain evidence="1">T1</strain>
        <tissue evidence="1">Spores</tissue>
    </source>
</reference>
<proteinExistence type="predicted"/>
<dbReference type="EMBL" id="SBIQ01000418">
    <property type="protein sequence ID" value="KAF7677986.1"/>
    <property type="molecule type" value="Genomic_DNA"/>
</dbReference>
<name>A0ABQ7HVG9_9MICR</name>
<keyword evidence="2" id="KW-1185">Reference proteome</keyword>
<dbReference type="Proteomes" id="UP001516464">
    <property type="component" value="Unassembled WGS sequence"/>
</dbReference>
<sequence>MSKICAIFILHEKYAMKMKPLYLFYLFIKLSKGTLVQNTDIKDTIVNPILFKIECIIAIFESIPNKPDKVIINDDKIESLIETKNLSLALLKKESKKFANTEIVKIQDTLKFYDIIKKITKINENTILYLESILKLKEIKKIKITFNKILEKMNEFTNIYFELIKKYKYFARYLSIVSDKCNLSNELEKLKIEKSCVIKMNICYGNLWAYIRIIKDYSYQLKEKSKRININTYQIYIRIDGLKTDNNIKTELTKFVININNMKNMITKIRNIQNLLLDDKYNENKFIDKFINIKEQFLYYLNIMETYDCVFYLYNLMLNLGFTCFSDEDFSYFVAYYNIYNKMKDIYEQINNRWIPMILEKYETSINNKIAITKIAKLNEFCRNIFKVLEIIPEGFHNKNKKPIICDQSEFCSKFK</sequence>